<dbReference type="STRING" id="1618387.UW44_C0006G0027"/>
<dbReference type="Proteomes" id="UP000034006">
    <property type="component" value="Unassembled WGS sequence"/>
</dbReference>
<sequence>MNRVPENEFGLRDVVAIIVFVIAFILFAWLLPDQKWLTESVAGLLMIRIGLSAFISALCWFATLKFLVPSDQEIIDLDVKRQKDGGLREVEEDAAEIKSTGFKLGPEYSDRVVSLGETIGRIHKSLKDEDLGSITKVEGKLFRFVNLLVVYLAYEQGAKRTTPTRFAELKATFESALTLTITAMDNLEFNMTDPDLSKAKVWEKTLEDLYEIDGLLLSKSSRNATDAIKRRSE</sequence>
<protein>
    <submittedName>
        <fullName evidence="2">Uncharacterized protein</fullName>
    </submittedName>
</protein>
<feature type="transmembrane region" description="Helical" evidence="1">
    <location>
        <begin position="14"/>
        <end position="31"/>
    </location>
</feature>
<reference evidence="2 3" key="1">
    <citation type="journal article" date="2015" name="Nature">
        <title>rRNA introns, odd ribosomes, and small enigmatic genomes across a large radiation of phyla.</title>
        <authorList>
            <person name="Brown C.T."/>
            <person name="Hug L.A."/>
            <person name="Thomas B.C."/>
            <person name="Sharon I."/>
            <person name="Castelle C.J."/>
            <person name="Singh A."/>
            <person name="Wilkins M.J."/>
            <person name="Williams K.H."/>
            <person name="Banfield J.F."/>
        </authorList>
    </citation>
    <scope>NUCLEOTIDE SEQUENCE [LARGE SCALE GENOMIC DNA]</scope>
</reference>
<gene>
    <name evidence="2" type="ORF">UW44_C0006G0027</name>
</gene>
<dbReference type="AlphaFoldDB" id="A0A0G1KVG2"/>
<evidence type="ECO:0000313" key="3">
    <source>
        <dbReference type="Proteomes" id="UP000034006"/>
    </source>
</evidence>
<evidence type="ECO:0000313" key="2">
    <source>
        <dbReference type="EMBL" id="KKT51909.1"/>
    </source>
</evidence>
<organism evidence="2 3">
    <name type="scientific">Candidatus Collierbacteria bacterium GW2011_GWB2_44_22</name>
    <dbReference type="NCBI Taxonomy" id="1618387"/>
    <lineage>
        <taxon>Bacteria</taxon>
        <taxon>Candidatus Collieribacteriota</taxon>
    </lineage>
</organism>
<feature type="transmembrane region" description="Helical" evidence="1">
    <location>
        <begin position="43"/>
        <end position="63"/>
    </location>
</feature>
<keyword evidence="1" id="KW-0812">Transmembrane</keyword>
<proteinExistence type="predicted"/>
<accession>A0A0G1KVG2</accession>
<dbReference type="EMBL" id="LCIH01000006">
    <property type="protein sequence ID" value="KKT51909.1"/>
    <property type="molecule type" value="Genomic_DNA"/>
</dbReference>
<comment type="caution">
    <text evidence="2">The sequence shown here is derived from an EMBL/GenBank/DDBJ whole genome shotgun (WGS) entry which is preliminary data.</text>
</comment>
<keyword evidence="1" id="KW-1133">Transmembrane helix</keyword>
<evidence type="ECO:0000256" key="1">
    <source>
        <dbReference type="SAM" id="Phobius"/>
    </source>
</evidence>
<keyword evidence="1" id="KW-0472">Membrane</keyword>
<name>A0A0G1KVG2_9BACT</name>